<sequence length="69" mass="7661">MPYLIDTPDQATGSRSQRVEVLLCASVSLCEPILLTPYQRASYIRHRIRRARSHLCGGAAFSFIPPVCA</sequence>
<accession>A0A6J4KQ55</accession>
<dbReference type="EMBL" id="CADCTW010000069">
    <property type="protein sequence ID" value="CAA9310998.1"/>
    <property type="molecule type" value="Genomic_DNA"/>
</dbReference>
<protein>
    <submittedName>
        <fullName evidence="1">Uncharacterized protein</fullName>
    </submittedName>
</protein>
<organism evidence="1">
    <name type="scientific">uncultured Gemmatimonadota bacterium</name>
    <dbReference type="NCBI Taxonomy" id="203437"/>
    <lineage>
        <taxon>Bacteria</taxon>
        <taxon>Pseudomonadati</taxon>
        <taxon>Gemmatimonadota</taxon>
        <taxon>environmental samples</taxon>
    </lineage>
</organism>
<proteinExistence type="predicted"/>
<name>A0A6J4KQ55_9BACT</name>
<dbReference type="AlphaFoldDB" id="A0A6J4KQ55"/>
<gene>
    <name evidence="1" type="ORF">AVDCRST_MAG68-1215</name>
</gene>
<reference evidence="1" key="1">
    <citation type="submission" date="2020-02" db="EMBL/GenBank/DDBJ databases">
        <authorList>
            <person name="Meier V. D."/>
        </authorList>
    </citation>
    <scope>NUCLEOTIDE SEQUENCE</scope>
    <source>
        <strain evidence="1">AVDCRST_MAG68</strain>
    </source>
</reference>
<evidence type="ECO:0000313" key="1">
    <source>
        <dbReference type="EMBL" id="CAA9310998.1"/>
    </source>
</evidence>